<keyword evidence="7" id="KW-0812">Transmembrane</keyword>
<feature type="compositionally biased region" description="Pro residues" evidence="6">
    <location>
        <begin position="425"/>
        <end position="443"/>
    </location>
</feature>
<feature type="active site" description="Charge relay system" evidence="5">
    <location>
        <position position="251"/>
    </location>
</feature>
<dbReference type="InterPro" id="IPR015500">
    <property type="entry name" value="Peptidase_S8_subtilisin-rel"/>
</dbReference>
<gene>
    <name evidence="10" type="ORF">GCM10010411_58360</name>
</gene>
<keyword evidence="7" id="KW-0472">Membrane</keyword>
<feature type="compositionally biased region" description="Gly residues" evidence="6">
    <location>
        <begin position="390"/>
        <end position="406"/>
    </location>
</feature>
<evidence type="ECO:0000256" key="3">
    <source>
        <dbReference type="ARBA" id="ARBA00022801"/>
    </source>
</evidence>
<evidence type="ECO:0000256" key="5">
    <source>
        <dbReference type="PROSITE-ProRule" id="PRU01240"/>
    </source>
</evidence>
<dbReference type="PROSITE" id="PS51892">
    <property type="entry name" value="SUBTILASE"/>
    <property type="match status" value="1"/>
</dbReference>
<keyword evidence="11" id="KW-1185">Reference proteome</keyword>
<evidence type="ECO:0000313" key="11">
    <source>
        <dbReference type="Proteomes" id="UP001501509"/>
    </source>
</evidence>
<dbReference type="InterPro" id="IPR000209">
    <property type="entry name" value="Peptidase_S8/S53_dom"/>
</dbReference>
<evidence type="ECO:0000259" key="9">
    <source>
        <dbReference type="Pfam" id="PF00082"/>
    </source>
</evidence>
<dbReference type="RefSeq" id="WP_344545659.1">
    <property type="nucleotide sequence ID" value="NZ_BAAATD010000008.1"/>
</dbReference>
<dbReference type="EMBL" id="BAAATD010000008">
    <property type="protein sequence ID" value="GAA2615662.1"/>
    <property type="molecule type" value="Genomic_DNA"/>
</dbReference>
<reference evidence="11" key="1">
    <citation type="journal article" date="2019" name="Int. J. Syst. Evol. Microbiol.">
        <title>The Global Catalogue of Microorganisms (GCM) 10K type strain sequencing project: providing services to taxonomists for standard genome sequencing and annotation.</title>
        <authorList>
            <consortium name="The Broad Institute Genomics Platform"/>
            <consortium name="The Broad Institute Genome Sequencing Center for Infectious Disease"/>
            <person name="Wu L."/>
            <person name="Ma J."/>
        </authorList>
    </citation>
    <scope>NUCLEOTIDE SEQUENCE [LARGE SCALE GENOMIC DNA]</scope>
    <source>
        <strain evidence="11">JCM 6833</strain>
    </source>
</reference>
<dbReference type="Pfam" id="PF00082">
    <property type="entry name" value="Peptidase_S8"/>
    <property type="match status" value="1"/>
</dbReference>
<dbReference type="SUPFAM" id="SSF52743">
    <property type="entry name" value="Subtilisin-like"/>
    <property type="match status" value="1"/>
</dbReference>
<comment type="caution">
    <text evidence="10">The sequence shown here is derived from an EMBL/GenBank/DDBJ whole genome shotgun (WGS) entry which is preliminary data.</text>
</comment>
<feature type="compositionally biased region" description="Gly residues" evidence="6">
    <location>
        <begin position="413"/>
        <end position="422"/>
    </location>
</feature>
<evidence type="ECO:0000256" key="8">
    <source>
        <dbReference type="SAM" id="SignalP"/>
    </source>
</evidence>
<evidence type="ECO:0000256" key="7">
    <source>
        <dbReference type="SAM" id="Phobius"/>
    </source>
</evidence>
<feature type="domain" description="Peptidase S8/S53" evidence="9">
    <location>
        <begin position="50"/>
        <end position="299"/>
    </location>
</feature>
<keyword evidence="7" id="KW-1133">Transmembrane helix</keyword>
<keyword evidence="4 5" id="KW-0720">Serine protease</keyword>
<dbReference type="InterPro" id="IPR036852">
    <property type="entry name" value="Peptidase_S8/S53_dom_sf"/>
</dbReference>
<evidence type="ECO:0000256" key="4">
    <source>
        <dbReference type="ARBA" id="ARBA00022825"/>
    </source>
</evidence>
<sequence>MTRFLAAAGASSLLALSVATPAGAVPGPRSEQWWFSAWEIQKKVWPVSQGAGVTVAVIDTGVNAQLPEFGGGVVVPGVDLDHGSGDGRTDTDNEKGGHGTGMAALIASQGGRTGFVGVAPQAKIMPIVAKGFVEMPKGIRYAVDHGAKVISISQGRVANRGCDPDTQKAVGYALQKDAVVVVSAGNEGNKGNPSNAPANCAGVLSVGAVDNKKKAWIGTQRQPYVVAAAPGAPVTSVGRDGRLVGDVIGTSQAAALTSAVVALVRSKHPQLSNREVVQRILASTVDAGPPGKDNMTGTGVIIPERALTANVPKSAPNPVFARYDQWAKTQPQGQGGQTGTQTPGITEPKNNDDRNSIITLVIAVGAILGVLLLAVVIFVFARRGGKGGPPSGGFGGGPGAGPGQQAGGPPPGWGAGAPGQSGGYPMPPQGPPGQQGPPPGYRG</sequence>
<feature type="signal peptide" evidence="8">
    <location>
        <begin position="1"/>
        <end position="24"/>
    </location>
</feature>
<dbReference type="PRINTS" id="PR00723">
    <property type="entry name" value="SUBTILISIN"/>
</dbReference>
<dbReference type="CDD" id="cd00306">
    <property type="entry name" value="Peptidases_S8_S53"/>
    <property type="match status" value="1"/>
</dbReference>
<comment type="similarity">
    <text evidence="1 5">Belongs to the peptidase S8 family.</text>
</comment>
<protein>
    <recommendedName>
        <fullName evidence="9">Peptidase S8/S53 domain-containing protein</fullName>
    </recommendedName>
</protein>
<feature type="active site" description="Charge relay system" evidence="5">
    <location>
        <position position="98"/>
    </location>
</feature>
<evidence type="ECO:0000256" key="1">
    <source>
        <dbReference type="ARBA" id="ARBA00011073"/>
    </source>
</evidence>
<dbReference type="PANTHER" id="PTHR43806">
    <property type="entry name" value="PEPTIDASE S8"/>
    <property type="match status" value="1"/>
</dbReference>
<dbReference type="InterPro" id="IPR050131">
    <property type="entry name" value="Peptidase_S8_subtilisin-like"/>
</dbReference>
<feature type="chain" id="PRO_5045866025" description="Peptidase S8/S53 domain-containing protein" evidence="8">
    <location>
        <begin position="25"/>
        <end position="443"/>
    </location>
</feature>
<name>A0ABP6CDS4_9ACTN</name>
<keyword evidence="8" id="KW-0732">Signal</keyword>
<feature type="active site" description="Charge relay system" evidence="5">
    <location>
        <position position="59"/>
    </location>
</feature>
<dbReference type="PANTHER" id="PTHR43806:SF11">
    <property type="entry name" value="CEREVISIN-RELATED"/>
    <property type="match status" value="1"/>
</dbReference>
<keyword evidence="2 5" id="KW-0645">Protease</keyword>
<evidence type="ECO:0000313" key="10">
    <source>
        <dbReference type="EMBL" id="GAA2615662.1"/>
    </source>
</evidence>
<feature type="region of interest" description="Disordered" evidence="6">
    <location>
        <begin position="390"/>
        <end position="443"/>
    </location>
</feature>
<keyword evidence="3 5" id="KW-0378">Hydrolase</keyword>
<evidence type="ECO:0000256" key="6">
    <source>
        <dbReference type="SAM" id="MobiDB-lite"/>
    </source>
</evidence>
<feature type="region of interest" description="Disordered" evidence="6">
    <location>
        <begin position="328"/>
        <end position="351"/>
    </location>
</feature>
<dbReference type="Gene3D" id="3.40.50.200">
    <property type="entry name" value="Peptidase S8/S53 domain"/>
    <property type="match status" value="1"/>
</dbReference>
<accession>A0ABP6CDS4</accession>
<evidence type="ECO:0000256" key="2">
    <source>
        <dbReference type="ARBA" id="ARBA00022670"/>
    </source>
</evidence>
<organism evidence="10 11">
    <name type="scientific">Actinomadura fulvescens</name>
    <dbReference type="NCBI Taxonomy" id="46160"/>
    <lineage>
        <taxon>Bacteria</taxon>
        <taxon>Bacillati</taxon>
        <taxon>Actinomycetota</taxon>
        <taxon>Actinomycetes</taxon>
        <taxon>Streptosporangiales</taxon>
        <taxon>Thermomonosporaceae</taxon>
        <taxon>Actinomadura</taxon>
    </lineage>
</organism>
<proteinExistence type="inferred from homology"/>
<dbReference type="Proteomes" id="UP001501509">
    <property type="component" value="Unassembled WGS sequence"/>
</dbReference>
<feature type="transmembrane region" description="Helical" evidence="7">
    <location>
        <begin position="357"/>
        <end position="381"/>
    </location>
</feature>